<dbReference type="EMBL" id="MU838998">
    <property type="protein sequence ID" value="KAK1771335.1"/>
    <property type="molecule type" value="Genomic_DNA"/>
</dbReference>
<sequence length="427" mass="46930">MCQQQQSHSSRSESKVAAAEDGTRSDEPFPWDGGVFDAHCHPTDTMSSIASIPGMRARTLTIMATRSQDQDLVASVASQHGIQSRAALTSASQSDGRVVPAFGWHPWFSYQLYDDALPAGKATYDPSSGDMTSQKARHYRAVLNPEPDPSFIASLPDPAPLSSFLSATRSRLQAHPLALVGEVGLDKIFRLPEAWADGERERKREDEGLTAGGREGRRLSPHNVGMAHQAGVLRAQLRLAAELGRAVSVHGVQAPGVLFDLLQSTWKGHERLSRRERRMVAAGAEDFSESSGDEDEGEGGGEGGSNGERREPTARAKPYPPRICLHSFSAPVEVMKQYLNPSIPARIFFSFSVVVNLSTAGGEKRFPEMIRACPDDQLLIESDVHCAGEDMDHYLEHMYRKVCEIKGWTLQEGVERVRKNYEEFVFG</sequence>
<evidence type="ECO:0000313" key="2">
    <source>
        <dbReference type="EMBL" id="KAK1771335.1"/>
    </source>
</evidence>
<feature type="compositionally biased region" description="Acidic residues" evidence="1">
    <location>
        <begin position="286"/>
        <end position="299"/>
    </location>
</feature>
<reference evidence="2" key="1">
    <citation type="submission" date="2023-06" db="EMBL/GenBank/DDBJ databases">
        <title>Genome-scale phylogeny and comparative genomics of the fungal order Sordariales.</title>
        <authorList>
            <consortium name="Lawrence Berkeley National Laboratory"/>
            <person name="Hensen N."/>
            <person name="Bonometti L."/>
            <person name="Westerberg I."/>
            <person name="Brannstrom I.O."/>
            <person name="Guillou S."/>
            <person name="Cros-Aarteil S."/>
            <person name="Calhoun S."/>
            <person name="Haridas S."/>
            <person name="Kuo A."/>
            <person name="Mondo S."/>
            <person name="Pangilinan J."/>
            <person name="Riley R."/>
            <person name="Labutti K."/>
            <person name="Andreopoulos B."/>
            <person name="Lipzen A."/>
            <person name="Chen C."/>
            <person name="Yanf M."/>
            <person name="Daum C."/>
            <person name="Ng V."/>
            <person name="Clum A."/>
            <person name="Steindorff A."/>
            <person name="Ohm R."/>
            <person name="Martin F."/>
            <person name="Silar P."/>
            <person name="Natvig D."/>
            <person name="Lalanne C."/>
            <person name="Gautier V."/>
            <person name="Ament-Velasquez S.L."/>
            <person name="Kruys A."/>
            <person name="Hutchinson M.I."/>
            <person name="Powell A.J."/>
            <person name="Barry K."/>
            <person name="Miller A.N."/>
            <person name="Grigoriev I.V."/>
            <person name="Debuchy R."/>
            <person name="Gladieux P."/>
            <person name="Thoren M.H."/>
            <person name="Johannesson H."/>
        </authorList>
    </citation>
    <scope>NUCLEOTIDE SEQUENCE</scope>
    <source>
        <strain evidence="2">8032-3</strain>
    </source>
</reference>
<feature type="region of interest" description="Disordered" evidence="1">
    <location>
        <begin position="199"/>
        <end position="223"/>
    </location>
</feature>
<dbReference type="GO" id="GO:0016788">
    <property type="term" value="F:hydrolase activity, acting on ester bonds"/>
    <property type="evidence" value="ECO:0007669"/>
    <property type="project" value="InterPro"/>
</dbReference>
<proteinExistence type="predicted"/>
<dbReference type="InterPro" id="IPR053044">
    <property type="entry name" value="Metallo-hydrolase/TatD-type"/>
</dbReference>
<organism evidence="2 3">
    <name type="scientific">Phialemonium atrogriseum</name>
    <dbReference type="NCBI Taxonomy" id="1093897"/>
    <lineage>
        <taxon>Eukaryota</taxon>
        <taxon>Fungi</taxon>
        <taxon>Dikarya</taxon>
        <taxon>Ascomycota</taxon>
        <taxon>Pezizomycotina</taxon>
        <taxon>Sordariomycetes</taxon>
        <taxon>Sordariomycetidae</taxon>
        <taxon>Cephalothecales</taxon>
        <taxon>Cephalothecaceae</taxon>
        <taxon>Phialemonium</taxon>
    </lineage>
</organism>
<keyword evidence="3" id="KW-1185">Reference proteome</keyword>
<gene>
    <name evidence="2" type="ORF">QBC33DRAFT_510862</name>
</gene>
<dbReference type="InterPro" id="IPR001130">
    <property type="entry name" value="TatD-like"/>
</dbReference>
<comment type="caution">
    <text evidence="2">The sequence shown here is derived from an EMBL/GenBank/DDBJ whole genome shotgun (WGS) entry which is preliminary data.</text>
</comment>
<evidence type="ECO:0000256" key="1">
    <source>
        <dbReference type="SAM" id="MobiDB-lite"/>
    </source>
</evidence>
<dbReference type="Pfam" id="PF01026">
    <property type="entry name" value="TatD_DNase"/>
    <property type="match status" value="1"/>
</dbReference>
<dbReference type="Proteomes" id="UP001244011">
    <property type="component" value="Unassembled WGS sequence"/>
</dbReference>
<dbReference type="InterPro" id="IPR032466">
    <property type="entry name" value="Metal_Hydrolase"/>
</dbReference>
<name>A0AAJ0C721_9PEZI</name>
<accession>A0AAJ0C721</accession>
<dbReference type="GeneID" id="85308981"/>
<dbReference type="AlphaFoldDB" id="A0AAJ0C721"/>
<protein>
    <submittedName>
        <fullName evidence="2">Cut9-interacting protein scn1</fullName>
    </submittedName>
</protein>
<feature type="region of interest" description="Disordered" evidence="1">
    <location>
        <begin position="280"/>
        <end position="318"/>
    </location>
</feature>
<feature type="region of interest" description="Disordered" evidence="1">
    <location>
        <begin position="1"/>
        <end position="34"/>
    </location>
</feature>
<dbReference type="RefSeq" id="XP_060287548.1">
    <property type="nucleotide sequence ID" value="XM_060425794.1"/>
</dbReference>
<dbReference type="PANTHER" id="PTHR47345:SF1">
    <property type="entry name" value="CUT9-INTERACTING PROTEIN SCN1"/>
    <property type="match status" value="1"/>
</dbReference>
<evidence type="ECO:0000313" key="3">
    <source>
        <dbReference type="Proteomes" id="UP001244011"/>
    </source>
</evidence>
<dbReference type="SUPFAM" id="SSF51556">
    <property type="entry name" value="Metallo-dependent hydrolases"/>
    <property type="match status" value="1"/>
</dbReference>
<dbReference type="Gene3D" id="3.20.20.140">
    <property type="entry name" value="Metal-dependent hydrolases"/>
    <property type="match status" value="1"/>
</dbReference>
<dbReference type="PANTHER" id="PTHR47345">
    <property type="entry name" value="CUT9-INTERACTING PROTEIN SCN1"/>
    <property type="match status" value="1"/>
</dbReference>